<dbReference type="PROSITE" id="PS50109">
    <property type="entry name" value="HIS_KIN"/>
    <property type="match status" value="1"/>
</dbReference>
<comment type="catalytic activity">
    <reaction evidence="1">
        <text>ATP + protein L-histidine = ADP + protein N-phospho-L-histidine.</text>
        <dbReference type="EC" id="2.7.13.3"/>
    </reaction>
</comment>
<keyword evidence="4" id="KW-1003">Cell membrane</keyword>
<evidence type="ECO:0000256" key="2">
    <source>
        <dbReference type="ARBA" id="ARBA00004651"/>
    </source>
</evidence>
<dbReference type="Proteomes" id="UP000052982">
    <property type="component" value="Unassembled WGS sequence"/>
</dbReference>
<feature type="transmembrane region" description="Helical" evidence="15">
    <location>
        <begin position="26"/>
        <end position="45"/>
    </location>
</feature>
<gene>
    <name evidence="18" type="ORF">AQJ64_30350</name>
</gene>
<dbReference type="Pfam" id="PF02518">
    <property type="entry name" value="HATPase_c"/>
    <property type="match status" value="1"/>
</dbReference>
<keyword evidence="5" id="KW-0597">Phosphoprotein</keyword>
<dbReference type="InterPro" id="IPR003661">
    <property type="entry name" value="HisK_dim/P_dom"/>
</dbReference>
<dbReference type="FunFam" id="1.10.287.130:FF:000012">
    <property type="entry name" value="Histidine kinase"/>
    <property type="match status" value="1"/>
</dbReference>
<dbReference type="Pfam" id="PF00672">
    <property type="entry name" value="HAMP"/>
    <property type="match status" value="1"/>
</dbReference>
<dbReference type="PANTHER" id="PTHR45436">
    <property type="entry name" value="SENSOR HISTIDINE KINASE YKOH"/>
    <property type="match status" value="1"/>
</dbReference>
<dbReference type="NCBIfam" id="NF041732">
    <property type="entry name" value="hist_kin_CseC"/>
    <property type="match status" value="1"/>
</dbReference>
<reference evidence="18 19" key="1">
    <citation type="submission" date="2015-10" db="EMBL/GenBank/DDBJ databases">
        <title>Draft genome sequence of Streptomyces griseoruber DSM 40281, type strain for the species Streptomyces griseoruber.</title>
        <authorList>
            <person name="Ruckert C."/>
            <person name="Winkler A."/>
            <person name="Kalinowski J."/>
            <person name="Kampfer P."/>
            <person name="Glaeser S."/>
        </authorList>
    </citation>
    <scope>NUCLEOTIDE SEQUENCE [LARGE SCALE GENOMIC DNA]</scope>
    <source>
        <strain evidence="18 19">DSM 40281</strain>
    </source>
</reference>
<dbReference type="Gene3D" id="6.10.340.10">
    <property type="match status" value="1"/>
</dbReference>
<dbReference type="PROSITE" id="PS50885">
    <property type="entry name" value="HAMP"/>
    <property type="match status" value="1"/>
</dbReference>
<evidence type="ECO:0000256" key="3">
    <source>
        <dbReference type="ARBA" id="ARBA00012438"/>
    </source>
</evidence>
<dbReference type="InterPro" id="IPR036890">
    <property type="entry name" value="HATPase_C_sf"/>
</dbReference>
<feature type="transmembrane region" description="Helical" evidence="15">
    <location>
        <begin position="149"/>
        <end position="168"/>
    </location>
</feature>
<dbReference type="SMART" id="SM00304">
    <property type="entry name" value="HAMP"/>
    <property type="match status" value="1"/>
</dbReference>
<evidence type="ECO:0000256" key="13">
    <source>
        <dbReference type="ARBA" id="ARBA00023136"/>
    </source>
</evidence>
<dbReference type="STRING" id="1943.AQJ64_30350"/>
<dbReference type="InterPro" id="IPR050428">
    <property type="entry name" value="TCS_sensor_his_kinase"/>
</dbReference>
<keyword evidence="9 18" id="KW-0418">Kinase</keyword>
<dbReference type="SUPFAM" id="SSF55874">
    <property type="entry name" value="ATPase domain of HSP90 chaperone/DNA topoisomerase II/histidine kinase"/>
    <property type="match status" value="1"/>
</dbReference>
<sequence length="447" mass="48128">MRGMIRHLVPDRAQGAGIRTGLRWKLSAAIALVGALVAIALSLVVHNAARVSMLDNARDLADERIQIAQRNFEMTGRPNFPQIKIDDSRLPSEVREKVAQGRRVTYVSDRAGGTPDIWAAVPLKDGRVMSLHTGFTDRSTDILNDLDQALVIGSIAVVFGGSALGVLIGGQLSRRLRKAAAAANQVAKGESDVRVRDAIGGVVRDETDDLASAVDAMADALQQRLEAERRVTADIAHELRTPVTGLLTAAELLPPGRPTELVLDRAKAMRTLVEDVLEVARLDSASERAELQDLLLGEFVARRVAAKDPEVEVRIVHESMVTTDPRRLERVLFNLLANAARHGKPPIQVTVEGRVIRVRDHGPGFPEDLLAEGPSRFRTGSADRAGHGHGLGLTIAAGQARVLGARLTFRNVRPAGAPDHIPAEGAVAVLWLPEHAPTNTGSYPMMP</sequence>
<dbReference type="Pfam" id="PF00512">
    <property type="entry name" value="HisKA"/>
    <property type="match status" value="1"/>
</dbReference>
<evidence type="ECO:0000256" key="10">
    <source>
        <dbReference type="ARBA" id="ARBA00022840"/>
    </source>
</evidence>
<dbReference type="FunFam" id="3.30.565.10:FF:000089">
    <property type="entry name" value="Histidine kinase"/>
    <property type="match status" value="1"/>
</dbReference>
<evidence type="ECO:0000256" key="9">
    <source>
        <dbReference type="ARBA" id="ARBA00022777"/>
    </source>
</evidence>
<comment type="caution">
    <text evidence="18">The sequence shown here is derived from an EMBL/GenBank/DDBJ whole genome shotgun (WGS) entry which is preliminary data.</text>
</comment>
<keyword evidence="6" id="KW-0808">Transferase</keyword>
<dbReference type="OrthoDB" id="9786919at2"/>
<dbReference type="PANTHER" id="PTHR45436:SF5">
    <property type="entry name" value="SENSOR HISTIDINE KINASE TRCS"/>
    <property type="match status" value="1"/>
</dbReference>
<dbReference type="SMART" id="SM00388">
    <property type="entry name" value="HisKA"/>
    <property type="match status" value="1"/>
</dbReference>
<evidence type="ECO:0000313" key="18">
    <source>
        <dbReference type="EMBL" id="KUN78803.1"/>
    </source>
</evidence>
<dbReference type="InterPro" id="IPR053469">
    <property type="entry name" value="Cell_env_sensor_kinase"/>
</dbReference>
<dbReference type="EC" id="2.7.13.3" evidence="3"/>
<evidence type="ECO:0000256" key="6">
    <source>
        <dbReference type="ARBA" id="ARBA00022679"/>
    </source>
</evidence>
<evidence type="ECO:0000256" key="8">
    <source>
        <dbReference type="ARBA" id="ARBA00022741"/>
    </source>
</evidence>
<name>A0A101SRU7_9ACTN</name>
<keyword evidence="8" id="KW-0547">Nucleotide-binding</keyword>
<evidence type="ECO:0000256" key="12">
    <source>
        <dbReference type="ARBA" id="ARBA00023012"/>
    </source>
</evidence>
<keyword evidence="7 15" id="KW-0812">Transmembrane</keyword>
<evidence type="ECO:0000256" key="7">
    <source>
        <dbReference type="ARBA" id="ARBA00022692"/>
    </source>
</evidence>
<dbReference type="Gene3D" id="1.10.287.130">
    <property type="match status" value="1"/>
</dbReference>
<dbReference type="SUPFAM" id="SSF47384">
    <property type="entry name" value="Homodimeric domain of signal transducing histidine kinase"/>
    <property type="match status" value="1"/>
</dbReference>
<proteinExistence type="predicted"/>
<keyword evidence="19" id="KW-1185">Reference proteome</keyword>
<dbReference type="CDD" id="cd00075">
    <property type="entry name" value="HATPase"/>
    <property type="match status" value="1"/>
</dbReference>
<dbReference type="Gene3D" id="3.30.565.10">
    <property type="entry name" value="Histidine kinase-like ATPase, C-terminal domain"/>
    <property type="match status" value="1"/>
</dbReference>
<evidence type="ECO:0000256" key="15">
    <source>
        <dbReference type="SAM" id="Phobius"/>
    </source>
</evidence>
<dbReference type="EMBL" id="LMWW01000052">
    <property type="protein sequence ID" value="KUN78803.1"/>
    <property type="molecule type" value="Genomic_DNA"/>
</dbReference>
<comment type="subcellular location">
    <subcellularLocation>
        <location evidence="2">Cell membrane</location>
        <topology evidence="2">Multi-pass membrane protein</topology>
    </subcellularLocation>
</comment>
<organism evidence="18 19">
    <name type="scientific">Streptomyces griseoruber</name>
    <dbReference type="NCBI Taxonomy" id="1943"/>
    <lineage>
        <taxon>Bacteria</taxon>
        <taxon>Bacillati</taxon>
        <taxon>Actinomycetota</taxon>
        <taxon>Actinomycetes</taxon>
        <taxon>Kitasatosporales</taxon>
        <taxon>Streptomycetaceae</taxon>
        <taxon>Streptomyces</taxon>
    </lineage>
</organism>
<protein>
    <recommendedName>
        <fullName evidence="14">Sensor protein CseC</fullName>
        <ecNumber evidence="3">2.7.13.3</ecNumber>
    </recommendedName>
</protein>
<feature type="domain" description="Histidine kinase" evidence="16">
    <location>
        <begin position="234"/>
        <end position="436"/>
    </location>
</feature>
<evidence type="ECO:0000256" key="5">
    <source>
        <dbReference type="ARBA" id="ARBA00022553"/>
    </source>
</evidence>
<dbReference type="CDD" id="cd00082">
    <property type="entry name" value="HisKA"/>
    <property type="match status" value="1"/>
</dbReference>
<evidence type="ECO:0000259" key="17">
    <source>
        <dbReference type="PROSITE" id="PS50885"/>
    </source>
</evidence>
<dbReference type="GO" id="GO:0005524">
    <property type="term" value="F:ATP binding"/>
    <property type="evidence" value="ECO:0007669"/>
    <property type="project" value="UniProtKB-KW"/>
</dbReference>
<dbReference type="InterPro" id="IPR003594">
    <property type="entry name" value="HATPase_dom"/>
</dbReference>
<evidence type="ECO:0000256" key="11">
    <source>
        <dbReference type="ARBA" id="ARBA00022989"/>
    </source>
</evidence>
<dbReference type="GO" id="GO:0000155">
    <property type="term" value="F:phosphorelay sensor kinase activity"/>
    <property type="evidence" value="ECO:0007669"/>
    <property type="project" value="InterPro"/>
</dbReference>
<keyword evidence="11 15" id="KW-1133">Transmembrane helix</keyword>
<keyword evidence="12" id="KW-0902">Two-component regulatory system</keyword>
<feature type="domain" description="HAMP" evidence="17">
    <location>
        <begin position="170"/>
        <end position="226"/>
    </location>
</feature>
<evidence type="ECO:0000256" key="4">
    <source>
        <dbReference type="ARBA" id="ARBA00022475"/>
    </source>
</evidence>
<dbReference type="AlphaFoldDB" id="A0A101SRU7"/>
<keyword evidence="10" id="KW-0067">ATP-binding</keyword>
<keyword evidence="13 15" id="KW-0472">Membrane</keyword>
<dbReference type="InterPro" id="IPR036097">
    <property type="entry name" value="HisK_dim/P_sf"/>
</dbReference>
<dbReference type="GO" id="GO:0005886">
    <property type="term" value="C:plasma membrane"/>
    <property type="evidence" value="ECO:0007669"/>
    <property type="project" value="UniProtKB-SubCell"/>
</dbReference>
<accession>A0A101SRU7</accession>
<evidence type="ECO:0000259" key="16">
    <source>
        <dbReference type="PROSITE" id="PS50109"/>
    </source>
</evidence>
<dbReference type="InterPro" id="IPR005467">
    <property type="entry name" value="His_kinase_dom"/>
</dbReference>
<evidence type="ECO:0000256" key="1">
    <source>
        <dbReference type="ARBA" id="ARBA00000085"/>
    </source>
</evidence>
<dbReference type="InterPro" id="IPR003660">
    <property type="entry name" value="HAMP_dom"/>
</dbReference>
<evidence type="ECO:0000313" key="19">
    <source>
        <dbReference type="Proteomes" id="UP000052982"/>
    </source>
</evidence>
<evidence type="ECO:0000256" key="14">
    <source>
        <dbReference type="ARBA" id="ARBA00074871"/>
    </source>
</evidence>
<dbReference type="SMART" id="SM00387">
    <property type="entry name" value="HATPase_c"/>
    <property type="match status" value="1"/>
</dbReference>